<evidence type="ECO:0000313" key="2">
    <source>
        <dbReference type="Proteomes" id="UP000477739"/>
    </source>
</evidence>
<dbReference type="EMBL" id="WMJZ01000033">
    <property type="protein sequence ID" value="MTH48287.1"/>
    <property type="molecule type" value="Genomic_DNA"/>
</dbReference>
<dbReference type="InterPro" id="IPR029058">
    <property type="entry name" value="AB_hydrolase_fold"/>
</dbReference>
<sequence length="403" mass="46615">MFITEFLLNNEGIIPNYIEYLLKEDLDKLLSLSSTKLQEKIDITIIKHLSEVLQCSCIIDSKIDKDKYYIQLGTYNGGVDFVVKSNNNIVNYLNLTPSPSPVTEYKKNVFYEKSFSELNFLETPEGKICNPAGTQPRALLFLLSGSGPQDMDYRIGNNAIFKEIAHGLTKFGISTVRFNKRFYKKVDFLDYSLVNLKNEIIDDAINIIQLVTSNEMYKNTPFFIAGHSLGAYLTPMISHQIMIKLNLRPIGLILLSMPYRRIDVLLKDQLSKLDNSNHHMTENIKKQHSLLLKNIEKKYFKELNNSHPLNYIKKMNKIPLFIAQGDQDIQIDVEKDFNQWESELIKRENAKFQLYKDINHILTKINPEFNAAEQYLKKGEVSKALIEDIGKWILKNNLDTFVK</sequence>
<organism evidence="1 2">
    <name type="scientific">Intestinirhabdus alba</name>
    <dbReference type="NCBI Taxonomy" id="2899544"/>
    <lineage>
        <taxon>Bacteria</taxon>
        <taxon>Pseudomonadati</taxon>
        <taxon>Pseudomonadota</taxon>
        <taxon>Gammaproteobacteria</taxon>
        <taxon>Enterobacterales</taxon>
        <taxon>Enterobacteriaceae</taxon>
        <taxon>Intestinirhabdus</taxon>
    </lineage>
</organism>
<dbReference type="InterPro" id="IPR053145">
    <property type="entry name" value="AB_hydrolase_Est10"/>
</dbReference>
<comment type="caution">
    <text evidence="1">The sequence shown here is derived from an EMBL/GenBank/DDBJ whole genome shotgun (WGS) entry which is preliminary data.</text>
</comment>
<evidence type="ECO:0000313" key="1">
    <source>
        <dbReference type="EMBL" id="MTH48287.1"/>
    </source>
</evidence>
<dbReference type="AlphaFoldDB" id="A0A6L6IQS2"/>
<proteinExistence type="predicted"/>
<dbReference type="OrthoDB" id="9809549at2"/>
<evidence type="ECO:0008006" key="3">
    <source>
        <dbReference type="Google" id="ProtNLM"/>
    </source>
</evidence>
<gene>
    <name evidence="1" type="ORF">GJV78_18930</name>
</gene>
<dbReference type="RefSeq" id="WP_155109768.1">
    <property type="nucleotide sequence ID" value="NZ_WMJZ01000033.1"/>
</dbReference>
<protein>
    <recommendedName>
        <fullName evidence="3">Alpha/beta hydrolase</fullName>
    </recommendedName>
</protein>
<dbReference type="GO" id="GO:0052689">
    <property type="term" value="F:carboxylic ester hydrolase activity"/>
    <property type="evidence" value="ECO:0007669"/>
    <property type="project" value="TreeGrafter"/>
</dbReference>
<reference evidence="1 2" key="1">
    <citation type="submission" date="2019-11" db="EMBL/GenBank/DDBJ databases">
        <title>Escherichia alba sp. nov. isolated from the gut of plastic-eating superworms Zophobas atratus.</title>
        <authorList>
            <person name="Yang Y."/>
        </authorList>
    </citation>
    <scope>NUCLEOTIDE SEQUENCE [LARGE SCALE GENOMIC DNA]</scope>
    <source>
        <strain evidence="2">BIT-B35</strain>
    </source>
</reference>
<keyword evidence="2" id="KW-1185">Reference proteome</keyword>
<dbReference type="Proteomes" id="UP000477739">
    <property type="component" value="Unassembled WGS sequence"/>
</dbReference>
<dbReference type="SUPFAM" id="SSF53474">
    <property type="entry name" value="alpha/beta-Hydrolases"/>
    <property type="match status" value="1"/>
</dbReference>
<dbReference type="PANTHER" id="PTHR43265">
    <property type="entry name" value="ESTERASE ESTD"/>
    <property type="match status" value="1"/>
</dbReference>
<dbReference type="Gene3D" id="3.40.50.1820">
    <property type="entry name" value="alpha/beta hydrolase"/>
    <property type="match status" value="1"/>
</dbReference>
<name>A0A6L6IQS2_9ENTR</name>
<accession>A0A6L6IQS2</accession>
<dbReference type="PANTHER" id="PTHR43265:SF1">
    <property type="entry name" value="ESTERASE ESTD"/>
    <property type="match status" value="1"/>
</dbReference>